<evidence type="ECO:0000256" key="4">
    <source>
        <dbReference type="ARBA" id="ARBA00022485"/>
    </source>
</evidence>
<sequence length="218" mass="23628">MIGPVMIGPSSSHTAGVVRIGRMGRKVLGSQPTKAHITFYNSFARTYEGHGSDKAILAGLLGMQTDDKRIKTSKEICEEQGLEYEFKPVGNASAHHPNTIKLVLTNSQGNTVEVLGISRGGGIIAIKEINGFECNFSATNDTLIVQAKDKKGAISFIANIIANDDCNIGAMTVSREGKNKMACQFIEMDSPIKEMSINYLNSLDWVNEVIYLSAVDKD</sequence>
<dbReference type="PANTHER" id="PTHR30182">
    <property type="entry name" value="L-SERINE DEHYDRATASE"/>
    <property type="match status" value="1"/>
</dbReference>
<keyword evidence="13" id="KW-1185">Reference proteome</keyword>
<dbReference type="GO" id="GO:0051539">
    <property type="term" value="F:4 iron, 4 sulfur cluster binding"/>
    <property type="evidence" value="ECO:0007669"/>
    <property type="project" value="UniProtKB-UniRule"/>
</dbReference>
<dbReference type="CDD" id="cd04903">
    <property type="entry name" value="ACT_LSD"/>
    <property type="match status" value="1"/>
</dbReference>
<gene>
    <name evidence="12" type="ORF">BC781_105203</name>
</gene>
<keyword evidence="7 10" id="KW-0411">Iron-sulfur</keyword>
<comment type="cofactor">
    <cofactor evidence="1 10">
        <name>[4Fe-4S] cluster</name>
        <dbReference type="ChEBI" id="CHEBI:49883"/>
    </cofactor>
</comment>
<keyword evidence="4 10" id="KW-0004">4Fe-4S</keyword>
<organism evidence="12 13">
    <name type="scientific">Sediminitomix flava</name>
    <dbReference type="NCBI Taxonomy" id="379075"/>
    <lineage>
        <taxon>Bacteria</taxon>
        <taxon>Pseudomonadati</taxon>
        <taxon>Bacteroidota</taxon>
        <taxon>Cytophagia</taxon>
        <taxon>Cytophagales</taxon>
        <taxon>Flammeovirgaceae</taxon>
        <taxon>Sediminitomix</taxon>
    </lineage>
</organism>
<dbReference type="InterPro" id="IPR005131">
    <property type="entry name" value="Ser_deHydtase_bsu"/>
</dbReference>
<keyword evidence="5 10" id="KW-0479">Metal-binding</keyword>
<evidence type="ECO:0000256" key="8">
    <source>
        <dbReference type="ARBA" id="ARBA00023239"/>
    </source>
</evidence>
<keyword evidence="8 10" id="KW-0456">Lyase</keyword>
<keyword evidence="3 10" id="KW-0312">Gluconeogenesis</keyword>
<evidence type="ECO:0000256" key="1">
    <source>
        <dbReference type="ARBA" id="ARBA00001966"/>
    </source>
</evidence>
<dbReference type="GO" id="GO:0003941">
    <property type="term" value="F:L-serine ammonia-lyase activity"/>
    <property type="evidence" value="ECO:0007669"/>
    <property type="project" value="UniProtKB-UniRule"/>
</dbReference>
<feature type="domain" description="Serine dehydratase beta chain" evidence="11">
    <location>
        <begin position="5"/>
        <end position="108"/>
    </location>
</feature>
<dbReference type="SUPFAM" id="SSF143548">
    <property type="entry name" value="Serine metabolism enzymes domain"/>
    <property type="match status" value="1"/>
</dbReference>
<dbReference type="InterPro" id="IPR004643">
    <property type="entry name" value="Fe-S_L-Ser_bsu"/>
</dbReference>
<evidence type="ECO:0000256" key="6">
    <source>
        <dbReference type="ARBA" id="ARBA00023004"/>
    </source>
</evidence>
<comment type="similarity">
    <text evidence="2 10">Belongs to the iron-sulfur dependent L-serine dehydratase family.</text>
</comment>
<evidence type="ECO:0000313" key="13">
    <source>
        <dbReference type="Proteomes" id="UP000245535"/>
    </source>
</evidence>
<reference evidence="12 13" key="1">
    <citation type="submission" date="2018-03" db="EMBL/GenBank/DDBJ databases">
        <title>Genomic Encyclopedia of Archaeal and Bacterial Type Strains, Phase II (KMG-II): from individual species to whole genera.</title>
        <authorList>
            <person name="Goeker M."/>
        </authorList>
    </citation>
    <scope>NUCLEOTIDE SEQUENCE [LARGE SCALE GENOMIC DNA]</scope>
    <source>
        <strain evidence="12 13">DSM 28229</strain>
    </source>
</reference>
<dbReference type="Pfam" id="PF03315">
    <property type="entry name" value="SDH_beta"/>
    <property type="match status" value="1"/>
</dbReference>
<dbReference type="AlphaFoldDB" id="A0A315Z880"/>
<dbReference type="SUPFAM" id="SSF55021">
    <property type="entry name" value="ACT-like"/>
    <property type="match status" value="1"/>
</dbReference>
<comment type="catalytic activity">
    <reaction evidence="9 10">
        <text>L-serine = pyruvate + NH4(+)</text>
        <dbReference type="Rhea" id="RHEA:19169"/>
        <dbReference type="ChEBI" id="CHEBI:15361"/>
        <dbReference type="ChEBI" id="CHEBI:28938"/>
        <dbReference type="ChEBI" id="CHEBI:33384"/>
        <dbReference type="EC" id="4.3.1.17"/>
    </reaction>
</comment>
<dbReference type="Proteomes" id="UP000245535">
    <property type="component" value="Unassembled WGS sequence"/>
</dbReference>
<proteinExistence type="inferred from homology"/>
<dbReference type="EC" id="4.3.1.17" evidence="10"/>
<dbReference type="PIRSF" id="PIRSF036692">
    <property type="entry name" value="SDH_B"/>
    <property type="match status" value="1"/>
</dbReference>
<evidence type="ECO:0000256" key="9">
    <source>
        <dbReference type="ARBA" id="ARBA00049406"/>
    </source>
</evidence>
<dbReference type="NCBIfam" id="TIGR00719">
    <property type="entry name" value="sda_beta"/>
    <property type="match status" value="1"/>
</dbReference>
<dbReference type="Gene3D" id="3.30.1330.90">
    <property type="entry name" value="D-3-phosphoglycerate dehydrogenase, domain 3"/>
    <property type="match status" value="1"/>
</dbReference>
<comment type="caution">
    <text evidence="12">The sequence shown here is derived from an EMBL/GenBank/DDBJ whole genome shotgun (WGS) entry which is preliminary data.</text>
</comment>
<protein>
    <recommendedName>
        <fullName evidence="10">L-serine dehydratase</fullName>
        <ecNumber evidence="10">4.3.1.17</ecNumber>
    </recommendedName>
</protein>
<evidence type="ECO:0000256" key="10">
    <source>
        <dbReference type="RuleBase" id="RU366059"/>
    </source>
</evidence>
<evidence type="ECO:0000259" key="11">
    <source>
        <dbReference type="Pfam" id="PF03315"/>
    </source>
</evidence>
<evidence type="ECO:0000256" key="3">
    <source>
        <dbReference type="ARBA" id="ARBA00022432"/>
    </source>
</evidence>
<evidence type="ECO:0000256" key="5">
    <source>
        <dbReference type="ARBA" id="ARBA00022723"/>
    </source>
</evidence>
<evidence type="ECO:0000256" key="2">
    <source>
        <dbReference type="ARBA" id="ARBA00008636"/>
    </source>
</evidence>
<dbReference type="InterPro" id="IPR029009">
    <property type="entry name" value="ASB_dom_sf"/>
</dbReference>
<dbReference type="Gene3D" id="3.30.70.260">
    <property type="match status" value="1"/>
</dbReference>
<dbReference type="EMBL" id="QGDO01000005">
    <property type="protein sequence ID" value="PWJ40135.1"/>
    <property type="molecule type" value="Genomic_DNA"/>
</dbReference>
<dbReference type="InterPro" id="IPR051318">
    <property type="entry name" value="Fe-S_L-Ser"/>
</dbReference>
<evidence type="ECO:0000313" key="12">
    <source>
        <dbReference type="EMBL" id="PWJ40135.1"/>
    </source>
</evidence>
<evidence type="ECO:0000256" key="7">
    <source>
        <dbReference type="ARBA" id="ARBA00023014"/>
    </source>
</evidence>
<keyword evidence="6 10" id="KW-0408">Iron</keyword>
<dbReference type="PANTHER" id="PTHR30182:SF12">
    <property type="entry name" value="L-SERINE DEHYDRATASE, BETA CHAIN-RELATED"/>
    <property type="match status" value="1"/>
</dbReference>
<dbReference type="GO" id="GO:0006094">
    <property type="term" value="P:gluconeogenesis"/>
    <property type="evidence" value="ECO:0007669"/>
    <property type="project" value="UniProtKB-KW"/>
</dbReference>
<dbReference type="GO" id="GO:0046872">
    <property type="term" value="F:metal ion binding"/>
    <property type="evidence" value="ECO:0007669"/>
    <property type="project" value="UniProtKB-KW"/>
</dbReference>
<accession>A0A315Z880</accession>
<dbReference type="InterPro" id="IPR045865">
    <property type="entry name" value="ACT-like_dom_sf"/>
</dbReference>
<name>A0A315Z880_SEDFL</name>